<dbReference type="PRINTS" id="PR00463">
    <property type="entry name" value="EP450I"/>
</dbReference>
<evidence type="ECO:0000256" key="9">
    <source>
        <dbReference type="ARBA" id="ARBA00023002"/>
    </source>
</evidence>
<evidence type="ECO:0000256" key="13">
    <source>
        <dbReference type="RuleBase" id="RU000461"/>
    </source>
</evidence>
<keyword evidence="9 13" id="KW-0560">Oxidoreductase</keyword>
<comment type="subcellular location">
    <subcellularLocation>
        <location evidence="3">Endoplasmic reticulum membrane</location>
        <topology evidence="3">Peripheral membrane protein</topology>
    </subcellularLocation>
    <subcellularLocation>
        <location evidence="2">Microsome membrane</location>
        <topology evidence="2">Peripheral membrane protein</topology>
    </subcellularLocation>
</comment>
<dbReference type="InterPro" id="IPR050196">
    <property type="entry name" value="Cytochrome_P450_Monoox"/>
</dbReference>
<evidence type="ECO:0000256" key="8">
    <source>
        <dbReference type="ARBA" id="ARBA00022848"/>
    </source>
</evidence>
<proteinExistence type="inferred from homology"/>
<evidence type="ECO:0000256" key="10">
    <source>
        <dbReference type="ARBA" id="ARBA00023004"/>
    </source>
</evidence>
<evidence type="ECO:0000256" key="14">
    <source>
        <dbReference type="SAM" id="Phobius"/>
    </source>
</evidence>
<accession>A0AAN7VD67</accession>
<dbReference type="PRINTS" id="PR00385">
    <property type="entry name" value="P450"/>
</dbReference>
<evidence type="ECO:0000256" key="7">
    <source>
        <dbReference type="ARBA" id="ARBA00022824"/>
    </source>
</evidence>
<comment type="cofactor">
    <cofactor evidence="1 12">
        <name>heme</name>
        <dbReference type="ChEBI" id="CHEBI:30413"/>
    </cofactor>
</comment>
<evidence type="ECO:0000256" key="12">
    <source>
        <dbReference type="PIRSR" id="PIRSR602401-1"/>
    </source>
</evidence>
<dbReference type="InterPro" id="IPR001128">
    <property type="entry name" value="Cyt_P450"/>
</dbReference>
<name>A0AAN7VD67_9COLE</name>
<dbReference type="Gene3D" id="1.10.630.10">
    <property type="entry name" value="Cytochrome P450"/>
    <property type="match status" value="1"/>
</dbReference>
<dbReference type="Proteomes" id="UP001329430">
    <property type="component" value="Chromosome 3"/>
</dbReference>
<feature type="transmembrane region" description="Helical" evidence="14">
    <location>
        <begin position="6"/>
        <end position="24"/>
    </location>
</feature>
<dbReference type="GO" id="GO:0016705">
    <property type="term" value="F:oxidoreductase activity, acting on paired donors, with incorporation or reduction of molecular oxygen"/>
    <property type="evidence" value="ECO:0007669"/>
    <property type="project" value="InterPro"/>
</dbReference>
<keyword evidence="5 12" id="KW-0349">Heme</keyword>
<keyword evidence="16" id="KW-1185">Reference proteome</keyword>
<evidence type="ECO:0000313" key="16">
    <source>
        <dbReference type="Proteomes" id="UP001329430"/>
    </source>
</evidence>
<evidence type="ECO:0000256" key="11">
    <source>
        <dbReference type="ARBA" id="ARBA00023033"/>
    </source>
</evidence>
<gene>
    <name evidence="15" type="ORF">RI129_004604</name>
</gene>
<dbReference type="InterPro" id="IPR017972">
    <property type="entry name" value="Cyt_P450_CS"/>
</dbReference>
<dbReference type="InterPro" id="IPR036396">
    <property type="entry name" value="Cyt_P450_sf"/>
</dbReference>
<keyword evidence="7" id="KW-0256">Endoplasmic reticulum</keyword>
<keyword evidence="14" id="KW-1133">Transmembrane helix</keyword>
<protein>
    <recommendedName>
        <fullName evidence="17">Cytochrome P450</fullName>
    </recommendedName>
</protein>
<dbReference type="PANTHER" id="PTHR24291:SF187">
    <property type="entry name" value="CYTOCHROME P450 4AE1-RELATED"/>
    <property type="match status" value="1"/>
</dbReference>
<dbReference type="PROSITE" id="PS00086">
    <property type="entry name" value="CYTOCHROME_P450"/>
    <property type="match status" value="1"/>
</dbReference>
<dbReference type="Pfam" id="PF00067">
    <property type="entry name" value="p450"/>
    <property type="match status" value="1"/>
</dbReference>
<dbReference type="GO" id="GO:0005506">
    <property type="term" value="F:iron ion binding"/>
    <property type="evidence" value="ECO:0007669"/>
    <property type="project" value="InterPro"/>
</dbReference>
<dbReference type="GO" id="GO:0005789">
    <property type="term" value="C:endoplasmic reticulum membrane"/>
    <property type="evidence" value="ECO:0007669"/>
    <property type="project" value="UniProtKB-SubCell"/>
</dbReference>
<keyword evidence="10 12" id="KW-0408">Iron</keyword>
<dbReference type="FunFam" id="1.10.630.10:FF:000182">
    <property type="entry name" value="Cytochrome P450 3A4"/>
    <property type="match status" value="1"/>
</dbReference>
<feature type="binding site" description="axial binding residue" evidence="12">
    <location>
        <position position="446"/>
    </location>
    <ligand>
        <name>heme</name>
        <dbReference type="ChEBI" id="CHEBI:30413"/>
    </ligand>
    <ligandPart>
        <name>Fe</name>
        <dbReference type="ChEBI" id="CHEBI:18248"/>
    </ligandPart>
</feature>
<evidence type="ECO:0000256" key="1">
    <source>
        <dbReference type="ARBA" id="ARBA00001971"/>
    </source>
</evidence>
<keyword evidence="11 13" id="KW-0503">Monooxygenase</keyword>
<sequence length="501" mass="57378">MIVIGTIVFMPILLILTLWFFYYFSSEKYLKKIPGPTPLPIIGNIHQIGTDAGGLECICRFQQKYGSIYKIRTMFDIANVFISDPKLAEEILKSHELLDKGATYDFFHSWLGTGLLTSTGKKWKEHRRMLTPSFHFKILEGFIDTFNKYGNVLISKLESEVGKSSFDVYPYMVLYTLDIICATSMGTNINAQKESDSEYVRCVEEMCRILTDRSVSIVKSIDFLYKFTEDYRIECKALRVLHKFTDSVIAKRKEELARNDTTLDDDNDSDLGIKKRLTLLDAILQYKQEGKGIPDKEIREQVDTFMFGGHDTTWIGISGILYGLALNQRVQETVVEEINSVLCNKSTDANYQDLQDMKYLEMVVKECLRLYPPVPIIARRMPKDTAIGEYILPKGTDVTINIRSLHLDPTYFPDPEKFSPERFTTEIQSTRPAHSYIPFSAGPRNCLAQKFAMLEMKAAVVKILKVFRVLPAIPDHTPRFGGLIVLKSENGVRIRLEKRKL</sequence>
<organism evidence="15 16">
    <name type="scientific">Pyrocoelia pectoralis</name>
    <dbReference type="NCBI Taxonomy" id="417401"/>
    <lineage>
        <taxon>Eukaryota</taxon>
        <taxon>Metazoa</taxon>
        <taxon>Ecdysozoa</taxon>
        <taxon>Arthropoda</taxon>
        <taxon>Hexapoda</taxon>
        <taxon>Insecta</taxon>
        <taxon>Pterygota</taxon>
        <taxon>Neoptera</taxon>
        <taxon>Endopterygota</taxon>
        <taxon>Coleoptera</taxon>
        <taxon>Polyphaga</taxon>
        <taxon>Elateriformia</taxon>
        <taxon>Elateroidea</taxon>
        <taxon>Lampyridae</taxon>
        <taxon>Lampyrinae</taxon>
        <taxon>Pyrocoelia</taxon>
    </lineage>
</organism>
<evidence type="ECO:0000256" key="3">
    <source>
        <dbReference type="ARBA" id="ARBA00004406"/>
    </source>
</evidence>
<dbReference type="EMBL" id="JAVRBK010000003">
    <property type="protein sequence ID" value="KAK5646140.1"/>
    <property type="molecule type" value="Genomic_DNA"/>
</dbReference>
<evidence type="ECO:0000256" key="2">
    <source>
        <dbReference type="ARBA" id="ARBA00004174"/>
    </source>
</evidence>
<evidence type="ECO:0000256" key="6">
    <source>
        <dbReference type="ARBA" id="ARBA00022723"/>
    </source>
</evidence>
<comment type="similarity">
    <text evidence="4 13">Belongs to the cytochrome P450 family.</text>
</comment>
<evidence type="ECO:0008006" key="17">
    <source>
        <dbReference type="Google" id="ProtNLM"/>
    </source>
</evidence>
<dbReference type="AlphaFoldDB" id="A0AAN7VD67"/>
<dbReference type="GO" id="GO:0020037">
    <property type="term" value="F:heme binding"/>
    <property type="evidence" value="ECO:0007669"/>
    <property type="project" value="InterPro"/>
</dbReference>
<evidence type="ECO:0000256" key="5">
    <source>
        <dbReference type="ARBA" id="ARBA00022617"/>
    </source>
</evidence>
<dbReference type="CDD" id="cd20628">
    <property type="entry name" value="CYP4"/>
    <property type="match status" value="1"/>
</dbReference>
<dbReference type="SUPFAM" id="SSF48264">
    <property type="entry name" value="Cytochrome P450"/>
    <property type="match status" value="1"/>
</dbReference>
<comment type="caution">
    <text evidence="15">The sequence shown here is derived from an EMBL/GenBank/DDBJ whole genome shotgun (WGS) entry which is preliminary data.</text>
</comment>
<dbReference type="InterPro" id="IPR002401">
    <property type="entry name" value="Cyt_P450_E_grp-I"/>
</dbReference>
<evidence type="ECO:0000313" key="15">
    <source>
        <dbReference type="EMBL" id="KAK5646140.1"/>
    </source>
</evidence>
<evidence type="ECO:0000256" key="4">
    <source>
        <dbReference type="ARBA" id="ARBA00010617"/>
    </source>
</evidence>
<keyword evidence="6 12" id="KW-0479">Metal-binding</keyword>
<dbReference type="PANTHER" id="PTHR24291">
    <property type="entry name" value="CYTOCHROME P450 FAMILY 4"/>
    <property type="match status" value="1"/>
</dbReference>
<keyword evidence="14" id="KW-0812">Transmembrane</keyword>
<keyword evidence="8" id="KW-0492">Microsome</keyword>
<dbReference type="GO" id="GO:0004497">
    <property type="term" value="F:monooxygenase activity"/>
    <property type="evidence" value="ECO:0007669"/>
    <property type="project" value="UniProtKB-KW"/>
</dbReference>
<reference evidence="15 16" key="1">
    <citation type="journal article" date="2024" name="Insects">
        <title>An Improved Chromosome-Level Genome Assembly of the Firefly Pyrocoelia pectoralis.</title>
        <authorList>
            <person name="Fu X."/>
            <person name="Meyer-Rochow V.B."/>
            <person name="Ballantyne L."/>
            <person name="Zhu X."/>
        </authorList>
    </citation>
    <scope>NUCLEOTIDE SEQUENCE [LARGE SCALE GENOMIC DNA]</scope>
    <source>
        <strain evidence="15">XCY_ONT2</strain>
    </source>
</reference>
<keyword evidence="14" id="KW-0472">Membrane</keyword>